<dbReference type="AlphaFoldDB" id="A0A097QSV6"/>
<name>A0A097QSV6_9EURY</name>
<evidence type="ECO:0008006" key="4">
    <source>
        <dbReference type="Google" id="ProtNLM"/>
    </source>
</evidence>
<evidence type="ECO:0000313" key="3">
    <source>
        <dbReference type="Proteomes" id="UP000029980"/>
    </source>
</evidence>
<dbReference type="Pfam" id="PF09874">
    <property type="entry name" value="DUF2101"/>
    <property type="match status" value="1"/>
</dbReference>
<gene>
    <name evidence="2" type="ORF">TEU_04050</name>
</gene>
<dbReference type="STRING" id="1505907.TEU_04050"/>
<proteinExistence type="predicted"/>
<keyword evidence="1" id="KW-0472">Membrane</keyword>
<reference evidence="2 3" key="1">
    <citation type="journal article" date="2015" name="Int. J. Syst. Evol. Microbiol.">
        <title>Thermococcus eurythermalis sp. nov., a conditional piezophilic hyperthermophilic archaeon with a wide temperature range isolated from an oil-immersed chimney in the Guaymas Basin.</title>
        <authorList>
            <person name="Zhao W."/>
            <person name="Zeng X."/>
            <person name="Xiao X."/>
        </authorList>
    </citation>
    <scope>NUCLEOTIDE SEQUENCE [LARGE SCALE GENOMIC DNA]</scope>
    <source>
        <strain evidence="2 3">A501</strain>
    </source>
</reference>
<dbReference type="OrthoDB" id="86267at2157"/>
<evidence type="ECO:0000256" key="1">
    <source>
        <dbReference type="SAM" id="Phobius"/>
    </source>
</evidence>
<protein>
    <recommendedName>
        <fullName evidence="4">DUF2101 domain-containing protein</fullName>
    </recommendedName>
</protein>
<dbReference type="EMBL" id="CP008887">
    <property type="protein sequence ID" value="AIU69578.1"/>
    <property type="molecule type" value="Genomic_DNA"/>
</dbReference>
<organism evidence="2 3">
    <name type="scientific">Thermococcus eurythermalis</name>
    <dbReference type="NCBI Taxonomy" id="1505907"/>
    <lineage>
        <taxon>Archaea</taxon>
        <taxon>Methanobacteriati</taxon>
        <taxon>Methanobacteriota</taxon>
        <taxon>Thermococci</taxon>
        <taxon>Thermococcales</taxon>
        <taxon>Thermococcaceae</taxon>
        <taxon>Thermococcus</taxon>
    </lineage>
</organism>
<keyword evidence="1" id="KW-1133">Transmembrane helix</keyword>
<dbReference type="RefSeq" id="WP_050002559.1">
    <property type="nucleotide sequence ID" value="NZ_CP008887.1"/>
</dbReference>
<accession>A0A097QSV6</accession>
<keyword evidence="1" id="KW-0812">Transmembrane</keyword>
<feature type="transmembrane region" description="Helical" evidence="1">
    <location>
        <begin position="52"/>
        <end position="73"/>
    </location>
</feature>
<feature type="transmembrane region" description="Helical" evidence="1">
    <location>
        <begin position="108"/>
        <end position="130"/>
    </location>
</feature>
<dbReference type="InterPro" id="IPR018663">
    <property type="entry name" value="DUF2101_membrane"/>
</dbReference>
<dbReference type="Proteomes" id="UP000029980">
    <property type="component" value="Chromosome"/>
</dbReference>
<dbReference type="GeneID" id="25152607"/>
<keyword evidence="3" id="KW-1185">Reference proteome</keyword>
<feature type="transmembrane region" description="Helical" evidence="1">
    <location>
        <begin position="79"/>
        <end position="96"/>
    </location>
</feature>
<dbReference type="KEGG" id="teu:TEU_04050"/>
<dbReference type="HOGENOM" id="CLU_098181_0_0_2"/>
<evidence type="ECO:0000313" key="2">
    <source>
        <dbReference type="EMBL" id="AIU69578.1"/>
    </source>
</evidence>
<sequence length="247" mass="28620">MSFDEFLYSIGESVERIVSAVRSFIFPEPSENPPSFGFTGRFVKSNVTLHELFSLHLQLCFLLYLFLNFALVFLTRNPLWLIVVAAPYFLYLRYLLRRYGDFLLDKKPYQVFYAVLSALSFLAFFGYSLVRLYAGGIVYVYLYILSVAALVLIFRWYFKRTFGRDYTYGVVEEVKNDVIKVFVHDDIAANVKPGRYWLPAVPDAEPGRVVKVLVEDRTFRSARPVRIIEVYLPQSSQSSTEPKNATE</sequence>
<feature type="transmembrane region" description="Helical" evidence="1">
    <location>
        <begin position="136"/>
        <end position="158"/>
    </location>
</feature>